<proteinExistence type="predicted"/>
<evidence type="ECO:0000256" key="1">
    <source>
        <dbReference type="SAM" id="Phobius"/>
    </source>
</evidence>
<dbReference type="EMBL" id="SEWF01000022">
    <property type="protein sequence ID" value="RYU94781.1"/>
    <property type="molecule type" value="Genomic_DNA"/>
</dbReference>
<sequence>MAIVSLVLGLVGIVALLVGGWVGIVLGLAAMITGIISLRSTSKRILAVIGIVLGAALLLLGIIVVVFVVALFSNL</sequence>
<keyword evidence="1" id="KW-1133">Transmembrane helix</keyword>
<reference evidence="2 3" key="1">
    <citation type="submission" date="2019-02" db="EMBL/GenBank/DDBJ databases">
        <title>Bacterial novel species Emticicia sp. 17J42-9 isolated from soil.</title>
        <authorList>
            <person name="Jung H.-Y."/>
        </authorList>
    </citation>
    <scope>NUCLEOTIDE SEQUENCE [LARGE SCALE GENOMIC DNA]</scope>
    <source>
        <strain evidence="2 3">17J42-9</strain>
    </source>
</reference>
<protein>
    <recommendedName>
        <fullName evidence="4">DUF4190 domain-containing protein</fullName>
    </recommendedName>
</protein>
<evidence type="ECO:0008006" key="4">
    <source>
        <dbReference type="Google" id="ProtNLM"/>
    </source>
</evidence>
<accession>A0A4Q5LY49</accession>
<gene>
    <name evidence="2" type="ORF">EWM59_15685</name>
</gene>
<evidence type="ECO:0000313" key="2">
    <source>
        <dbReference type="EMBL" id="RYU94781.1"/>
    </source>
</evidence>
<dbReference type="Proteomes" id="UP000293162">
    <property type="component" value="Unassembled WGS sequence"/>
</dbReference>
<keyword evidence="1" id="KW-0472">Membrane</keyword>
<comment type="caution">
    <text evidence="2">The sequence shown here is derived from an EMBL/GenBank/DDBJ whole genome shotgun (WGS) entry which is preliminary data.</text>
</comment>
<dbReference type="AlphaFoldDB" id="A0A4Q5LY49"/>
<feature type="transmembrane region" description="Helical" evidence="1">
    <location>
        <begin position="6"/>
        <end position="33"/>
    </location>
</feature>
<name>A0A4Q5LY49_9BACT</name>
<feature type="transmembrane region" description="Helical" evidence="1">
    <location>
        <begin position="45"/>
        <end position="72"/>
    </location>
</feature>
<organism evidence="2 3">
    <name type="scientific">Emticicia agri</name>
    <dbReference type="NCBI Taxonomy" id="2492393"/>
    <lineage>
        <taxon>Bacteria</taxon>
        <taxon>Pseudomonadati</taxon>
        <taxon>Bacteroidota</taxon>
        <taxon>Cytophagia</taxon>
        <taxon>Cytophagales</taxon>
        <taxon>Leadbetterellaceae</taxon>
        <taxon>Emticicia</taxon>
    </lineage>
</organism>
<keyword evidence="3" id="KW-1185">Reference proteome</keyword>
<evidence type="ECO:0000313" key="3">
    <source>
        <dbReference type="Proteomes" id="UP000293162"/>
    </source>
</evidence>
<keyword evidence="1" id="KW-0812">Transmembrane</keyword>